<dbReference type="GO" id="GO:0000139">
    <property type="term" value="C:Golgi membrane"/>
    <property type="evidence" value="ECO:0007669"/>
    <property type="project" value="UniProtKB-SubCell"/>
</dbReference>
<evidence type="ECO:0000256" key="3">
    <source>
        <dbReference type="ARBA" id="ARBA00022679"/>
    </source>
</evidence>
<reference evidence="10" key="1">
    <citation type="submission" date="2019-08" db="EMBL/GenBank/DDBJ databases">
        <title>The improved chromosome-level genome for the pearl oyster Pinctada fucata martensii using PacBio sequencing and Hi-C.</title>
        <authorList>
            <person name="Zheng Z."/>
        </authorList>
    </citation>
    <scope>NUCLEOTIDE SEQUENCE</scope>
    <source>
        <strain evidence="10">ZZ-2019</strain>
        <tissue evidence="10">Adductor muscle</tissue>
    </source>
</reference>
<dbReference type="AlphaFoldDB" id="A0AA89BMK3"/>
<evidence type="ECO:0000256" key="6">
    <source>
        <dbReference type="ARBA" id="ARBA00023034"/>
    </source>
</evidence>
<evidence type="ECO:0000256" key="9">
    <source>
        <dbReference type="RuleBase" id="RU364020"/>
    </source>
</evidence>
<sequence>MFSGWVPRCRNSKTKRKGCCEDVTFTELLEFVVGEVEKGNPLDPHLTPMHEHCHPCTNSYNFVGRMENFTKDANHVFQELNSRILSNISFGDFQKESKIFAVKDYVHRLFRHKVWINRCLPMYDSMLRTWKALQIRGILDNRVQLPFSRQEAEHVSRFSFMNAALNALEKSTDPVQIRKAKSEAVVEAFSSVPRDLLLKIKELVRPDCLLFGYKLEPSEIFESGKQLKSRKKYFVSLDEKEYKKYFGGDPSKLPSARLNALSGMMHI</sequence>
<evidence type="ECO:0000256" key="5">
    <source>
        <dbReference type="ARBA" id="ARBA00022989"/>
    </source>
</evidence>
<evidence type="ECO:0000313" key="10">
    <source>
        <dbReference type="EMBL" id="KAK3086879.1"/>
    </source>
</evidence>
<dbReference type="GO" id="GO:0008146">
    <property type="term" value="F:sulfotransferase activity"/>
    <property type="evidence" value="ECO:0007669"/>
    <property type="project" value="InterPro"/>
</dbReference>
<comment type="caution">
    <text evidence="10">The sequence shown here is derived from an EMBL/GenBank/DDBJ whole genome shotgun (WGS) entry which is preliminary data.</text>
</comment>
<name>A0AA89BMK3_PINIB</name>
<keyword evidence="6 9" id="KW-0333">Golgi apparatus</keyword>
<accession>A0AA89BMK3</accession>
<dbReference type="InterPro" id="IPR018011">
    <property type="entry name" value="Carb_sulfotrans_8-10"/>
</dbReference>
<keyword evidence="5" id="KW-1133">Transmembrane helix</keyword>
<dbReference type="PANTHER" id="PTHR12137:SF54">
    <property type="entry name" value="CARBOHYDRATE SULFOTRANSFERASE"/>
    <property type="match status" value="1"/>
</dbReference>
<dbReference type="Proteomes" id="UP001186944">
    <property type="component" value="Unassembled WGS sequence"/>
</dbReference>
<comment type="subcellular location">
    <subcellularLocation>
        <location evidence="1 9">Golgi apparatus membrane</location>
        <topology evidence="1 9">Single-pass type II membrane protein</topology>
    </subcellularLocation>
</comment>
<evidence type="ECO:0000256" key="8">
    <source>
        <dbReference type="ARBA" id="ARBA00023180"/>
    </source>
</evidence>
<evidence type="ECO:0000256" key="4">
    <source>
        <dbReference type="ARBA" id="ARBA00022692"/>
    </source>
</evidence>
<dbReference type="InterPro" id="IPR005331">
    <property type="entry name" value="Sulfotransferase"/>
</dbReference>
<evidence type="ECO:0000256" key="1">
    <source>
        <dbReference type="ARBA" id="ARBA00004323"/>
    </source>
</evidence>
<comment type="similarity">
    <text evidence="2 9">Belongs to the sulfotransferase 2 family.</text>
</comment>
<dbReference type="EMBL" id="VSWD01000012">
    <property type="protein sequence ID" value="KAK3086879.1"/>
    <property type="molecule type" value="Genomic_DNA"/>
</dbReference>
<keyword evidence="7" id="KW-0472">Membrane</keyword>
<proteinExistence type="inferred from homology"/>
<keyword evidence="11" id="KW-1185">Reference proteome</keyword>
<keyword evidence="8 9" id="KW-0325">Glycoprotein</keyword>
<evidence type="ECO:0000256" key="7">
    <source>
        <dbReference type="ARBA" id="ARBA00023136"/>
    </source>
</evidence>
<evidence type="ECO:0000256" key="2">
    <source>
        <dbReference type="ARBA" id="ARBA00006339"/>
    </source>
</evidence>
<evidence type="ECO:0000313" key="11">
    <source>
        <dbReference type="Proteomes" id="UP001186944"/>
    </source>
</evidence>
<keyword evidence="3 9" id="KW-0808">Transferase</keyword>
<dbReference type="PANTHER" id="PTHR12137">
    <property type="entry name" value="CARBOHYDRATE SULFOTRANSFERASE"/>
    <property type="match status" value="1"/>
</dbReference>
<keyword evidence="9" id="KW-0119">Carbohydrate metabolism</keyword>
<keyword evidence="4" id="KW-0812">Transmembrane</keyword>
<keyword evidence="9" id="KW-0735">Signal-anchor</keyword>
<dbReference type="Pfam" id="PF03567">
    <property type="entry name" value="Sulfotransfer_2"/>
    <property type="match status" value="1"/>
</dbReference>
<organism evidence="10 11">
    <name type="scientific">Pinctada imbricata</name>
    <name type="common">Atlantic pearl-oyster</name>
    <name type="synonym">Pinctada martensii</name>
    <dbReference type="NCBI Taxonomy" id="66713"/>
    <lineage>
        <taxon>Eukaryota</taxon>
        <taxon>Metazoa</taxon>
        <taxon>Spiralia</taxon>
        <taxon>Lophotrochozoa</taxon>
        <taxon>Mollusca</taxon>
        <taxon>Bivalvia</taxon>
        <taxon>Autobranchia</taxon>
        <taxon>Pteriomorphia</taxon>
        <taxon>Pterioida</taxon>
        <taxon>Pterioidea</taxon>
        <taxon>Pteriidae</taxon>
        <taxon>Pinctada</taxon>
    </lineage>
</organism>
<protein>
    <recommendedName>
        <fullName evidence="9">Carbohydrate sulfotransferase</fullName>
        <ecNumber evidence="9">2.8.2.-</ecNumber>
    </recommendedName>
</protein>
<dbReference type="GO" id="GO:0016051">
    <property type="term" value="P:carbohydrate biosynthetic process"/>
    <property type="evidence" value="ECO:0007669"/>
    <property type="project" value="InterPro"/>
</dbReference>
<dbReference type="EC" id="2.8.2.-" evidence="9"/>
<gene>
    <name evidence="10" type="ORF">FSP39_024828</name>
</gene>